<name>A0AAV7MY45_PLEWA</name>
<gene>
    <name evidence="2" type="ORF">NDU88_006061</name>
</gene>
<organism evidence="2 3">
    <name type="scientific">Pleurodeles waltl</name>
    <name type="common">Iberian ribbed newt</name>
    <dbReference type="NCBI Taxonomy" id="8319"/>
    <lineage>
        <taxon>Eukaryota</taxon>
        <taxon>Metazoa</taxon>
        <taxon>Chordata</taxon>
        <taxon>Craniata</taxon>
        <taxon>Vertebrata</taxon>
        <taxon>Euteleostomi</taxon>
        <taxon>Amphibia</taxon>
        <taxon>Batrachia</taxon>
        <taxon>Caudata</taxon>
        <taxon>Salamandroidea</taxon>
        <taxon>Salamandridae</taxon>
        <taxon>Pleurodelinae</taxon>
        <taxon>Pleurodeles</taxon>
    </lineage>
</organism>
<dbReference type="EMBL" id="JANPWB010000013">
    <property type="protein sequence ID" value="KAJ1108690.1"/>
    <property type="molecule type" value="Genomic_DNA"/>
</dbReference>
<reference evidence="2" key="1">
    <citation type="journal article" date="2022" name="bioRxiv">
        <title>Sequencing and chromosome-scale assembly of the giantPleurodeles waltlgenome.</title>
        <authorList>
            <person name="Brown T."/>
            <person name="Elewa A."/>
            <person name="Iarovenko S."/>
            <person name="Subramanian E."/>
            <person name="Araus A.J."/>
            <person name="Petzold A."/>
            <person name="Susuki M."/>
            <person name="Suzuki K.-i.T."/>
            <person name="Hayashi T."/>
            <person name="Toyoda A."/>
            <person name="Oliveira C."/>
            <person name="Osipova E."/>
            <person name="Leigh N.D."/>
            <person name="Simon A."/>
            <person name="Yun M.H."/>
        </authorList>
    </citation>
    <scope>NUCLEOTIDE SEQUENCE</scope>
    <source>
        <strain evidence="2">20211129_DDA</strain>
        <tissue evidence="2">Liver</tissue>
    </source>
</reference>
<dbReference type="Proteomes" id="UP001066276">
    <property type="component" value="Chromosome 9"/>
</dbReference>
<sequence length="54" mass="6277">RRRRHQLLWPQLYRPVSPLLKTLLQRRSPQGPATSESSEDCPALEGPRNSRGQR</sequence>
<protein>
    <submittedName>
        <fullName evidence="2">Uncharacterized protein</fullName>
    </submittedName>
</protein>
<dbReference type="AlphaFoldDB" id="A0AAV7MY45"/>
<comment type="caution">
    <text evidence="2">The sequence shown here is derived from an EMBL/GenBank/DDBJ whole genome shotgun (WGS) entry which is preliminary data.</text>
</comment>
<feature type="region of interest" description="Disordered" evidence="1">
    <location>
        <begin position="25"/>
        <end position="54"/>
    </location>
</feature>
<accession>A0AAV7MY45</accession>
<feature type="non-terminal residue" evidence="2">
    <location>
        <position position="1"/>
    </location>
</feature>
<evidence type="ECO:0000256" key="1">
    <source>
        <dbReference type="SAM" id="MobiDB-lite"/>
    </source>
</evidence>
<evidence type="ECO:0000313" key="2">
    <source>
        <dbReference type="EMBL" id="KAJ1108690.1"/>
    </source>
</evidence>
<evidence type="ECO:0000313" key="3">
    <source>
        <dbReference type="Proteomes" id="UP001066276"/>
    </source>
</evidence>
<feature type="non-terminal residue" evidence="2">
    <location>
        <position position="54"/>
    </location>
</feature>
<keyword evidence="3" id="KW-1185">Reference proteome</keyword>
<feature type="compositionally biased region" description="Polar residues" evidence="1">
    <location>
        <begin position="25"/>
        <end position="36"/>
    </location>
</feature>
<proteinExistence type="predicted"/>